<dbReference type="EMBL" id="SJPY01000005">
    <property type="protein sequence ID" value="TWU40336.1"/>
    <property type="molecule type" value="Genomic_DNA"/>
</dbReference>
<dbReference type="InterPro" id="IPR006293">
    <property type="entry name" value="DNA_helicase_ATP-dep_RecQ_bac"/>
</dbReference>
<evidence type="ECO:0000313" key="21">
    <source>
        <dbReference type="Proteomes" id="UP000315471"/>
    </source>
</evidence>
<dbReference type="Gene3D" id="3.40.50.300">
    <property type="entry name" value="P-loop containing nucleotide triphosphate hydrolases"/>
    <property type="match status" value="2"/>
</dbReference>
<keyword evidence="11" id="KW-0238">DNA-binding</keyword>
<dbReference type="SUPFAM" id="SSF47819">
    <property type="entry name" value="HRDC-like"/>
    <property type="match status" value="1"/>
</dbReference>
<feature type="domain" description="Helicase C-terminal" evidence="19">
    <location>
        <begin position="226"/>
        <end position="375"/>
    </location>
</feature>
<dbReference type="SUPFAM" id="SSF52540">
    <property type="entry name" value="P-loop containing nucleoside triphosphate hydrolases"/>
    <property type="match status" value="1"/>
</dbReference>
<protein>
    <recommendedName>
        <fullName evidence="16">DNA helicase RecQ</fullName>
        <ecNumber evidence="16">5.6.2.4</ecNumber>
    </recommendedName>
</protein>
<dbReference type="Pfam" id="PF00270">
    <property type="entry name" value="DEAD"/>
    <property type="match status" value="1"/>
</dbReference>
<sequence>MKMRPSSSSVPTLENAQAVLREVWGYDAFRPLQADSIESVLQQKDSLTVLPTGGGKSICFQAPALCVDGMAVVVSPLISLMKDQVDALVSNGVSSAFINSTLSLSEKRDIAEQIDRGEIKLLYVAPEGLLSDRMLDYLKKSNVSFFAIDEAHCISAWGHDFRPEYRGLRILKHEFPHASVHAFTATASGPVRDDIVSQLGLADAKVMVGDFDRPNLTYRMIRANKRLQQVADIVEKHRGESGIVYCISRKEVERTALALEQMNCTALAYHAGMSDRDRKANQDAFIKEKCDVIVATVAFGMGIDKSNVRYVIHSGMPKSIEHYQQESGRAGRDSLESECVLIYSGGDVVTWKRIMEGGDNAHDNSGALRSLEAMNALCTSPVCRHKAIVEYFGQTYTSDNCGACDVCLEEVELVEDPITLSQKILSGVIRTQERFGIAHNAKVLAGSNEKRIRDLGHDQLSTFGLLADEGVAAARLWIDQLIQQGYLLQTGEYQTISLSESGRRLIRRDGNPKLTVPGVSKSSPRRSVSVDSWDGVDRGLFAALRELRSRLASERNVPAYIIFGDATLREFARCRPDSIERVALIKGVGEKKLEDFGLAFLEAINDYCTTANLQRNVSTVVKVEPVQKREVIRPNAFASFEHFRAGASIEEVAEKMGRAKSTVTGYLQSFLQNEKITDSSAWVDEQTKTKILSHLHLLEEGKMKPMYEFFNGEISYESIRIVLTCKRNAES</sequence>
<gene>
    <name evidence="20" type="primary">recQ_4</name>
    <name evidence="20" type="ORF">Q31b_36850</name>
</gene>
<dbReference type="InterPro" id="IPR004589">
    <property type="entry name" value="DNA_helicase_ATP-dep_RecQ"/>
</dbReference>
<dbReference type="InterPro" id="IPR036388">
    <property type="entry name" value="WH-like_DNA-bd_sf"/>
</dbReference>
<comment type="similarity">
    <text evidence="3">Belongs to the helicase family. RecQ subfamily.</text>
</comment>
<dbReference type="InterPro" id="IPR044876">
    <property type="entry name" value="HRDC_dom_sf"/>
</dbReference>
<dbReference type="SUPFAM" id="SSF46785">
    <property type="entry name" value="Winged helix' DNA-binding domain"/>
    <property type="match status" value="1"/>
</dbReference>
<dbReference type="GO" id="GO:0006310">
    <property type="term" value="P:DNA recombination"/>
    <property type="evidence" value="ECO:0007669"/>
    <property type="project" value="UniProtKB-UniRule"/>
</dbReference>
<dbReference type="Pfam" id="PF00570">
    <property type="entry name" value="HRDC"/>
    <property type="match status" value="1"/>
</dbReference>
<dbReference type="SMART" id="SM00487">
    <property type="entry name" value="DEXDc"/>
    <property type="match status" value="1"/>
</dbReference>
<keyword evidence="4" id="KW-0479">Metal-binding</keyword>
<dbReference type="InterPro" id="IPR032284">
    <property type="entry name" value="RecQ_Zn-bd"/>
</dbReference>
<name>A0A5C6DZ40_9BACT</name>
<evidence type="ECO:0000256" key="2">
    <source>
        <dbReference type="ARBA" id="ARBA00001947"/>
    </source>
</evidence>
<reference evidence="20 21" key="1">
    <citation type="submission" date="2019-02" db="EMBL/GenBank/DDBJ databases">
        <title>Deep-cultivation of Planctomycetes and their phenomic and genomic characterization uncovers novel biology.</title>
        <authorList>
            <person name="Wiegand S."/>
            <person name="Jogler M."/>
            <person name="Boedeker C."/>
            <person name="Pinto D."/>
            <person name="Vollmers J."/>
            <person name="Rivas-Marin E."/>
            <person name="Kohn T."/>
            <person name="Peeters S.H."/>
            <person name="Heuer A."/>
            <person name="Rast P."/>
            <person name="Oberbeckmann S."/>
            <person name="Bunk B."/>
            <person name="Jeske O."/>
            <person name="Meyerdierks A."/>
            <person name="Storesund J.E."/>
            <person name="Kallscheuer N."/>
            <person name="Luecker S."/>
            <person name="Lage O.M."/>
            <person name="Pohl T."/>
            <person name="Merkel B.J."/>
            <person name="Hornburger P."/>
            <person name="Mueller R.-W."/>
            <person name="Bruemmer F."/>
            <person name="Labrenz M."/>
            <person name="Spormann A.M."/>
            <person name="Op Den Camp H."/>
            <person name="Overmann J."/>
            <person name="Amann R."/>
            <person name="Jetten M.S.M."/>
            <person name="Mascher T."/>
            <person name="Medema M.H."/>
            <person name="Devos D.P."/>
            <person name="Kaster A.-K."/>
            <person name="Ovreas L."/>
            <person name="Rohde M."/>
            <person name="Galperin M.Y."/>
            <person name="Jogler C."/>
        </authorList>
    </citation>
    <scope>NUCLEOTIDE SEQUENCE [LARGE SCALE GENOMIC DNA]</scope>
    <source>
        <strain evidence="20 21">Q31b</strain>
    </source>
</reference>
<dbReference type="GO" id="GO:0006260">
    <property type="term" value="P:DNA replication"/>
    <property type="evidence" value="ECO:0007669"/>
    <property type="project" value="InterPro"/>
</dbReference>
<evidence type="ECO:0000256" key="16">
    <source>
        <dbReference type="NCBIfam" id="TIGR01389"/>
    </source>
</evidence>
<dbReference type="Gene3D" id="1.10.10.10">
    <property type="entry name" value="Winged helix-like DNA-binding domain superfamily/Winged helix DNA-binding domain"/>
    <property type="match status" value="1"/>
</dbReference>
<dbReference type="GO" id="GO:0046872">
    <property type="term" value="F:metal ion binding"/>
    <property type="evidence" value="ECO:0007669"/>
    <property type="project" value="UniProtKB-KW"/>
</dbReference>
<evidence type="ECO:0000256" key="5">
    <source>
        <dbReference type="ARBA" id="ARBA00022741"/>
    </source>
</evidence>
<keyword evidence="5" id="KW-0547">Nucleotide-binding</keyword>
<evidence type="ECO:0000259" key="17">
    <source>
        <dbReference type="PROSITE" id="PS50967"/>
    </source>
</evidence>
<dbReference type="Pfam" id="PF09382">
    <property type="entry name" value="RQC"/>
    <property type="match status" value="1"/>
</dbReference>
<dbReference type="PANTHER" id="PTHR13710:SF105">
    <property type="entry name" value="ATP-DEPENDENT DNA HELICASE Q1"/>
    <property type="match status" value="1"/>
</dbReference>
<dbReference type="OrthoDB" id="9763310at2"/>
<dbReference type="FunFam" id="3.40.50.300:FF:000156">
    <property type="entry name" value="ATP-dependent DNA helicase recQ"/>
    <property type="match status" value="1"/>
</dbReference>
<dbReference type="Proteomes" id="UP000315471">
    <property type="component" value="Unassembled WGS sequence"/>
</dbReference>
<dbReference type="GO" id="GO:0003677">
    <property type="term" value="F:DNA binding"/>
    <property type="evidence" value="ECO:0007669"/>
    <property type="project" value="UniProtKB-KW"/>
</dbReference>
<evidence type="ECO:0000256" key="10">
    <source>
        <dbReference type="ARBA" id="ARBA00022840"/>
    </source>
</evidence>
<keyword evidence="21" id="KW-1185">Reference proteome</keyword>
<dbReference type="PROSITE" id="PS51194">
    <property type="entry name" value="HELICASE_CTER"/>
    <property type="match status" value="1"/>
</dbReference>
<dbReference type="SMART" id="SM00956">
    <property type="entry name" value="RQC"/>
    <property type="match status" value="1"/>
</dbReference>
<keyword evidence="13" id="KW-0234">DNA repair</keyword>
<dbReference type="GO" id="GO:0006281">
    <property type="term" value="P:DNA repair"/>
    <property type="evidence" value="ECO:0007669"/>
    <property type="project" value="UniProtKB-KW"/>
</dbReference>
<keyword evidence="14" id="KW-0413">Isomerase</keyword>
<dbReference type="GO" id="GO:0009378">
    <property type="term" value="F:four-way junction helicase activity"/>
    <property type="evidence" value="ECO:0007669"/>
    <property type="project" value="TreeGrafter"/>
</dbReference>
<dbReference type="SMART" id="SM00490">
    <property type="entry name" value="HELICc"/>
    <property type="match status" value="1"/>
</dbReference>
<dbReference type="InterPro" id="IPR001650">
    <property type="entry name" value="Helicase_C-like"/>
</dbReference>
<comment type="catalytic activity">
    <reaction evidence="15">
        <text>Couples ATP hydrolysis with the unwinding of duplex DNA by translocating in the 3'-5' direction.</text>
        <dbReference type="EC" id="5.6.2.4"/>
    </reaction>
</comment>
<dbReference type="FunFam" id="3.40.50.300:FF:000296">
    <property type="entry name" value="ATP-dependent DNA helicase RecQ"/>
    <property type="match status" value="1"/>
</dbReference>
<dbReference type="GO" id="GO:0043590">
    <property type="term" value="C:bacterial nucleoid"/>
    <property type="evidence" value="ECO:0007669"/>
    <property type="project" value="TreeGrafter"/>
</dbReference>
<dbReference type="CDD" id="cd18794">
    <property type="entry name" value="SF2_C_RecQ"/>
    <property type="match status" value="1"/>
</dbReference>
<dbReference type="InterPro" id="IPR036390">
    <property type="entry name" value="WH_DNA-bd_sf"/>
</dbReference>
<feature type="domain" description="HRDC" evidence="17">
    <location>
        <begin position="534"/>
        <end position="614"/>
    </location>
</feature>
<dbReference type="GO" id="GO:0005737">
    <property type="term" value="C:cytoplasm"/>
    <property type="evidence" value="ECO:0007669"/>
    <property type="project" value="TreeGrafter"/>
</dbReference>
<dbReference type="InterPro" id="IPR029491">
    <property type="entry name" value="Helicase_HTH"/>
</dbReference>
<keyword evidence="12" id="KW-0233">DNA recombination</keyword>
<dbReference type="NCBIfam" id="TIGR00614">
    <property type="entry name" value="recQ_fam"/>
    <property type="match status" value="1"/>
</dbReference>
<dbReference type="PANTHER" id="PTHR13710">
    <property type="entry name" value="DNA HELICASE RECQ FAMILY MEMBER"/>
    <property type="match status" value="1"/>
</dbReference>
<organism evidence="20 21">
    <name type="scientific">Novipirellula aureliae</name>
    <dbReference type="NCBI Taxonomy" id="2527966"/>
    <lineage>
        <taxon>Bacteria</taxon>
        <taxon>Pseudomonadati</taxon>
        <taxon>Planctomycetota</taxon>
        <taxon>Planctomycetia</taxon>
        <taxon>Pirellulales</taxon>
        <taxon>Pirellulaceae</taxon>
        <taxon>Novipirellula</taxon>
    </lineage>
</organism>
<dbReference type="Pfam" id="PF00271">
    <property type="entry name" value="Helicase_C"/>
    <property type="match status" value="1"/>
</dbReference>
<dbReference type="InterPro" id="IPR027417">
    <property type="entry name" value="P-loop_NTPase"/>
</dbReference>
<evidence type="ECO:0000313" key="20">
    <source>
        <dbReference type="EMBL" id="TWU40336.1"/>
    </source>
</evidence>
<keyword evidence="8 20" id="KW-0347">Helicase</keyword>
<dbReference type="PROSITE" id="PS50967">
    <property type="entry name" value="HRDC"/>
    <property type="match status" value="1"/>
</dbReference>
<evidence type="ECO:0000256" key="4">
    <source>
        <dbReference type="ARBA" id="ARBA00022723"/>
    </source>
</evidence>
<evidence type="ECO:0000256" key="13">
    <source>
        <dbReference type="ARBA" id="ARBA00023204"/>
    </source>
</evidence>
<dbReference type="InterPro" id="IPR010997">
    <property type="entry name" value="HRDC-like_sf"/>
</dbReference>
<accession>A0A5C6DZ40</accession>
<evidence type="ECO:0000256" key="7">
    <source>
        <dbReference type="ARBA" id="ARBA00022801"/>
    </source>
</evidence>
<comment type="cofactor">
    <cofactor evidence="1">
        <name>Mg(2+)</name>
        <dbReference type="ChEBI" id="CHEBI:18420"/>
    </cofactor>
</comment>
<comment type="caution">
    <text evidence="20">The sequence shown here is derived from an EMBL/GenBank/DDBJ whole genome shotgun (WGS) entry which is preliminary data.</text>
</comment>
<dbReference type="EC" id="5.6.2.4" evidence="16"/>
<dbReference type="GO" id="GO:0043138">
    <property type="term" value="F:3'-5' DNA helicase activity"/>
    <property type="evidence" value="ECO:0007669"/>
    <property type="project" value="UniProtKB-EC"/>
</dbReference>
<evidence type="ECO:0000256" key="8">
    <source>
        <dbReference type="ARBA" id="ARBA00022806"/>
    </source>
</evidence>
<dbReference type="InterPro" id="IPR014001">
    <property type="entry name" value="Helicase_ATP-bd"/>
</dbReference>
<evidence type="ECO:0000256" key="6">
    <source>
        <dbReference type="ARBA" id="ARBA00022763"/>
    </source>
</evidence>
<proteinExistence type="inferred from homology"/>
<evidence type="ECO:0000259" key="18">
    <source>
        <dbReference type="PROSITE" id="PS51192"/>
    </source>
</evidence>
<evidence type="ECO:0000256" key="1">
    <source>
        <dbReference type="ARBA" id="ARBA00001946"/>
    </source>
</evidence>
<dbReference type="PROSITE" id="PS51192">
    <property type="entry name" value="HELICASE_ATP_BIND_1"/>
    <property type="match status" value="1"/>
</dbReference>
<evidence type="ECO:0000256" key="12">
    <source>
        <dbReference type="ARBA" id="ARBA00023172"/>
    </source>
</evidence>
<keyword evidence="6" id="KW-0227">DNA damage</keyword>
<dbReference type="GO" id="GO:0030894">
    <property type="term" value="C:replisome"/>
    <property type="evidence" value="ECO:0007669"/>
    <property type="project" value="TreeGrafter"/>
</dbReference>
<evidence type="ECO:0000256" key="9">
    <source>
        <dbReference type="ARBA" id="ARBA00022833"/>
    </source>
</evidence>
<dbReference type="Pfam" id="PF14493">
    <property type="entry name" value="HTH_40"/>
    <property type="match status" value="1"/>
</dbReference>
<comment type="cofactor">
    <cofactor evidence="2">
        <name>Zn(2+)</name>
        <dbReference type="ChEBI" id="CHEBI:29105"/>
    </cofactor>
</comment>
<dbReference type="GO" id="GO:0016787">
    <property type="term" value="F:hydrolase activity"/>
    <property type="evidence" value="ECO:0007669"/>
    <property type="project" value="UniProtKB-KW"/>
</dbReference>
<evidence type="ECO:0000256" key="15">
    <source>
        <dbReference type="ARBA" id="ARBA00034617"/>
    </source>
</evidence>
<dbReference type="NCBIfam" id="TIGR01389">
    <property type="entry name" value="recQ"/>
    <property type="match status" value="1"/>
</dbReference>
<feature type="domain" description="Helicase ATP-binding" evidence="18">
    <location>
        <begin position="37"/>
        <end position="205"/>
    </location>
</feature>
<keyword evidence="7 20" id="KW-0378">Hydrolase</keyword>
<dbReference type="InterPro" id="IPR011545">
    <property type="entry name" value="DEAD/DEAH_box_helicase_dom"/>
</dbReference>
<evidence type="ECO:0000259" key="19">
    <source>
        <dbReference type="PROSITE" id="PS51194"/>
    </source>
</evidence>
<dbReference type="InterPro" id="IPR018982">
    <property type="entry name" value="RQC_domain"/>
</dbReference>
<dbReference type="InterPro" id="IPR002121">
    <property type="entry name" value="HRDC_dom"/>
</dbReference>
<keyword evidence="10" id="KW-0067">ATP-binding</keyword>
<evidence type="ECO:0000256" key="11">
    <source>
        <dbReference type="ARBA" id="ARBA00023125"/>
    </source>
</evidence>
<dbReference type="GO" id="GO:0009432">
    <property type="term" value="P:SOS response"/>
    <property type="evidence" value="ECO:0007669"/>
    <property type="project" value="UniProtKB-UniRule"/>
</dbReference>
<dbReference type="GO" id="GO:0005524">
    <property type="term" value="F:ATP binding"/>
    <property type="evidence" value="ECO:0007669"/>
    <property type="project" value="UniProtKB-KW"/>
</dbReference>
<dbReference type="CDD" id="cd17920">
    <property type="entry name" value="DEXHc_RecQ"/>
    <property type="match status" value="1"/>
</dbReference>
<dbReference type="RefSeq" id="WP_146600918.1">
    <property type="nucleotide sequence ID" value="NZ_SJPY01000005.1"/>
</dbReference>
<dbReference type="Gene3D" id="1.10.150.80">
    <property type="entry name" value="HRDC domain"/>
    <property type="match status" value="1"/>
</dbReference>
<evidence type="ECO:0000256" key="3">
    <source>
        <dbReference type="ARBA" id="ARBA00005446"/>
    </source>
</evidence>
<dbReference type="AlphaFoldDB" id="A0A5C6DZ40"/>
<dbReference type="SMART" id="SM00341">
    <property type="entry name" value="HRDC"/>
    <property type="match status" value="1"/>
</dbReference>
<keyword evidence="9" id="KW-0862">Zinc</keyword>
<evidence type="ECO:0000256" key="14">
    <source>
        <dbReference type="ARBA" id="ARBA00023235"/>
    </source>
</evidence>
<dbReference type="Pfam" id="PF16124">
    <property type="entry name" value="RecQ_Zn_bind"/>
    <property type="match status" value="1"/>
</dbReference>